<dbReference type="EMBL" id="JASBWS010000165">
    <property type="protein sequence ID" value="KAJ9092836.1"/>
    <property type="molecule type" value="Genomic_DNA"/>
</dbReference>
<keyword evidence="2" id="KW-1185">Reference proteome</keyword>
<evidence type="ECO:0000313" key="1">
    <source>
        <dbReference type="EMBL" id="KAJ9092836.1"/>
    </source>
</evidence>
<evidence type="ECO:0000313" key="2">
    <source>
        <dbReference type="Proteomes" id="UP001230649"/>
    </source>
</evidence>
<reference evidence="1" key="1">
    <citation type="submission" date="2023-04" db="EMBL/GenBank/DDBJ databases">
        <title>Draft Genome sequencing of Naganishia species isolated from polar environments using Oxford Nanopore Technology.</title>
        <authorList>
            <person name="Leo P."/>
            <person name="Venkateswaran K."/>
        </authorList>
    </citation>
    <scope>NUCLEOTIDE SEQUENCE</scope>
    <source>
        <strain evidence="1">MNA-CCFEE 5262</strain>
    </source>
</reference>
<gene>
    <name evidence="1" type="ORF">QFC20_007264</name>
</gene>
<name>A0ACC2V1X2_9TREE</name>
<organism evidence="1 2">
    <name type="scientific">Naganishia adeliensis</name>
    <dbReference type="NCBI Taxonomy" id="92952"/>
    <lineage>
        <taxon>Eukaryota</taxon>
        <taxon>Fungi</taxon>
        <taxon>Dikarya</taxon>
        <taxon>Basidiomycota</taxon>
        <taxon>Agaricomycotina</taxon>
        <taxon>Tremellomycetes</taxon>
        <taxon>Filobasidiales</taxon>
        <taxon>Filobasidiaceae</taxon>
        <taxon>Naganishia</taxon>
    </lineage>
</organism>
<sequence length="210" mass="23405">MSATEPNAEGGRTLSAAEMAASASRVYAVLASLSLRILSAGTNPLDINPELERDERAFLKRWLNVFRGILLHLRKDGLRLLSSRWIPSDIFDARPKMVKECGSIIKNLEAVLGEQNSAQSRKDALRDVLDANIRFNGLCEQRVQDWKKVIEEDSQGGPSLWARVNLSSSGDQMTFSDLVSPLRHVQSLQGNHSCKYPREAEGGYRPPSWD</sequence>
<dbReference type="Proteomes" id="UP001230649">
    <property type="component" value="Unassembled WGS sequence"/>
</dbReference>
<proteinExistence type="predicted"/>
<protein>
    <submittedName>
        <fullName evidence="1">Uncharacterized protein</fullName>
    </submittedName>
</protein>
<comment type="caution">
    <text evidence="1">The sequence shown here is derived from an EMBL/GenBank/DDBJ whole genome shotgun (WGS) entry which is preliminary data.</text>
</comment>
<accession>A0ACC2V1X2</accession>